<name>A0A444Y2T1_ARAHY</name>
<proteinExistence type="predicted"/>
<sequence>MQKVRDNVINYKKIFKFQHHFMYQQNEEVPGYSLIYNNMLHRFRDIQDLDLCSSLQKMEKKAHNL</sequence>
<evidence type="ECO:0000313" key="2">
    <source>
        <dbReference type="Proteomes" id="UP000289738"/>
    </source>
</evidence>
<comment type="caution">
    <text evidence="1">The sequence shown here is derived from an EMBL/GenBank/DDBJ whole genome shotgun (WGS) entry which is preliminary data.</text>
</comment>
<dbReference type="EMBL" id="SDMP01000018">
    <property type="protein sequence ID" value="RYQ96251.1"/>
    <property type="molecule type" value="Genomic_DNA"/>
</dbReference>
<dbReference type="AlphaFoldDB" id="A0A444Y2T1"/>
<gene>
    <name evidence="1" type="ORF">Ahy_B08g091934</name>
</gene>
<evidence type="ECO:0000313" key="1">
    <source>
        <dbReference type="EMBL" id="RYQ96251.1"/>
    </source>
</evidence>
<keyword evidence="2" id="KW-1185">Reference proteome</keyword>
<dbReference type="Proteomes" id="UP000289738">
    <property type="component" value="Chromosome B08"/>
</dbReference>
<accession>A0A444Y2T1</accession>
<protein>
    <submittedName>
        <fullName evidence="1">Uncharacterized protein</fullName>
    </submittedName>
</protein>
<organism evidence="1 2">
    <name type="scientific">Arachis hypogaea</name>
    <name type="common">Peanut</name>
    <dbReference type="NCBI Taxonomy" id="3818"/>
    <lineage>
        <taxon>Eukaryota</taxon>
        <taxon>Viridiplantae</taxon>
        <taxon>Streptophyta</taxon>
        <taxon>Embryophyta</taxon>
        <taxon>Tracheophyta</taxon>
        <taxon>Spermatophyta</taxon>
        <taxon>Magnoliopsida</taxon>
        <taxon>eudicotyledons</taxon>
        <taxon>Gunneridae</taxon>
        <taxon>Pentapetalae</taxon>
        <taxon>rosids</taxon>
        <taxon>fabids</taxon>
        <taxon>Fabales</taxon>
        <taxon>Fabaceae</taxon>
        <taxon>Papilionoideae</taxon>
        <taxon>50 kb inversion clade</taxon>
        <taxon>dalbergioids sensu lato</taxon>
        <taxon>Dalbergieae</taxon>
        <taxon>Pterocarpus clade</taxon>
        <taxon>Arachis</taxon>
    </lineage>
</organism>
<reference evidence="1 2" key="1">
    <citation type="submission" date="2019-01" db="EMBL/GenBank/DDBJ databases">
        <title>Sequencing of cultivated peanut Arachis hypogaea provides insights into genome evolution and oil improvement.</title>
        <authorList>
            <person name="Chen X."/>
        </authorList>
    </citation>
    <scope>NUCLEOTIDE SEQUENCE [LARGE SCALE GENOMIC DNA]</scope>
    <source>
        <strain evidence="2">cv. Fuhuasheng</strain>
        <tissue evidence="1">Leaves</tissue>
    </source>
</reference>